<sequence>MYSEADAEHLDNWLTVARRHLGQRPEKARVVRELLRLLDDPEVTAKVYVRLRAPEES</sequence>
<dbReference type="RefSeq" id="WP_377541235.1">
    <property type="nucleotide sequence ID" value="NZ_JBHXCV010000033.1"/>
</dbReference>
<dbReference type="EMBL" id="JBHXCV010000033">
    <property type="protein sequence ID" value="MFD6796802.1"/>
    <property type="molecule type" value="Genomic_DNA"/>
</dbReference>
<evidence type="ECO:0000313" key="1">
    <source>
        <dbReference type="EMBL" id="MFD6796802.1"/>
    </source>
</evidence>
<organism evidence="1 2">
    <name type="scientific">Prauserella salsuginis</name>
    <dbReference type="NCBI Taxonomy" id="387889"/>
    <lineage>
        <taxon>Bacteria</taxon>
        <taxon>Bacillati</taxon>
        <taxon>Actinomycetota</taxon>
        <taxon>Actinomycetes</taxon>
        <taxon>Pseudonocardiales</taxon>
        <taxon>Pseudonocardiaceae</taxon>
        <taxon>Prauserella</taxon>
        <taxon>Prauserella salsuginis group</taxon>
    </lineage>
</organism>
<reference evidence="1 2" key="1">
    <citation type="submission" date="2024-09" db="EMBL/GenBank/DDBJ databases">
        <title>The Natural Products Discovery Center: Release of the First 8490 Sequenced Strains for Exploring Actinobacteria Biosynthetic Diversity.</title>
        <authorList>
            <person name="Kalkreuter E."/>
            <person name="Kautsar S.A."/>
            <person name="Yang D."/>
            <person name="Bader C.D."/>
            <person name="Teijaro C.N."/>
            <person name="Fluegel L."/>
            <person name="Davis C.M."/>
            <person name="Simpson J.R."/>
            <person name="Lauterbach L."/>
            <person name="Steele A.D."/>
            <person name="Gui C."/>
            <person name="Meng S."/>
            <person name="Li G."/>
            <person name="Viehrig K."/>
            <person name="Ye F."/>
            <person name="Su P."/>
            <person name="Kiefer A.F."/>
            <person name="Nichols A."/>
            <person name="Cepeda A.J."/>
            <person name="Yan W."/>
            <person name="Fan B."/>
            <person name="Jiang Y."/>
            <person name="Adhikari A."/>
            <person name="Zheng C.-J."/>
            <person name="Schuster L."/>
            <person name="Cowan T.M."/>
            <person name="Smanski M.J."/>
            <person name="Chevrette M.G."/>
            <person name="De Carvalho L.P.S."/>
            <person name="Shen B."/>
        </authorList>
    </citation>
    <scope>NUCLEOTIDE SEQUENCE [LARGE SCALE GENOMIC DNA]</scope>
    <source>
        <strain evidence="1 2">NPDC060353</strain>
    </source>
</reference>
<gene>
    <name evidence="1" type="ORF">ACFWGY_26025</name>
</gene>
<name>A0ABW6GC70_9PSEU</name>
<keyword evidence="2" id="KW-1185">Reference proteome</keyword>
<comment type="caution">
    <text evidence="1">The sequence shown here is derived from an EMBL/GenBank/DDBJ whole genome shotgun (WGS) entry which is preliminary data.</text>
</comment>
<protein>
    <submittedName>
        <fullName evidence="1">Uncharacterized protein</fullName>
    </submittedName>
</protein>
<accession>A0ABW6GC70</accession>
<proteinExistence type="predicted"/>
<dbReference type="Proteomes" id="UP001598673">
    <property type="component" value="Unassembled WGS sequence"/>
</dbReference>
<evidence type="ECO:0000313" key="2">
    <source>
        <dbReference type="Proteomes" id="UP001598673"/>
    </source>
</evidence>